<dbReference type="Proteomes" id="UP000027730">
    <property type="component" value="Unassembled WGS sequence"/>
</dbReference>
<dbReference type="GeneID" id="25410625"/>
<accession>A0A074WNK8</accession>
<feature type="non-terminal residue" evidence="1">
    <location>
        <position position="1"/>
    </location>
</feature>
<dbReference type="EMBL" id="KL584710">
    <property type="protein sequence ID" value="KEQ73139.1"/>
    <property type="molecule type" value="Genomic_DNA"/>
</dbReference>
<protein>
    <submittedName>
        <fullName evidence="1">Uncharacterized protein</fullName>
    </submittedName>
</protein>
<evidence type="ECO:0000313" key="2">
    <source>
        <dbReference type="Proteomes" id="UP000027730"/>
    </source>
</evidence>
<proteinExistence type="predicted"/>
<dbReference type="HOGENOM" id="CLU_2032042_0_0_1"/>
<reference evidence="1 2" key="1">
    <citation type="journal article" date="2014" name="BMC Genomics">
        <title>Genome sequencing of four Aureobasidium pullulans varieties: biotechnological potential, stress tolerance, and description of new species.</title>
        <authorList>
            <person name="Gostin Ar C."/>
            <person name="Ohm R.A."/>
            <person name="Kogej T."/>
            <person name="Sonjak S."/>
            <person name="Turk M."/>
            <person name="Zajc J."/>
            <person name="Zalar P."/>
            <person name="Grube M."/>
            <person name="Sun H."/>
            <person name="Han J."/>
            <person name="Sharma A."/>
            <person name="Chiniquy J."/>
            <person name="Ngan C.Y."/>
            <person name="Lipzen A."/>
            <person name="Barry K."/>
            <person name="Grigoriev I.V."/>
            <person name="Gunde-Cimerman N."/>
        </authorList>
    </citation>
    <scope>NUCLEOTIDE SEQUENCE [LARGE SCALE GENOMIC DNA]</scope>
    <source>
        <strain evidence="1 2">CBS 147.97</strain>
    </source>
</reference>
<organism evidence="1 2">
    <name type="scientific">Aureobasidium namibiae CBS 147.97</name>
    <dbReference type="NCBI Taxonomy" id="1043004"/>
    <lineage>
        <taxon>Eukaryota</taxon>
        <taxon>Fungi</taxon>
        <taxon>Dikarya</taxon>
        <taxon>Ascomycota</taxon>
        <taxon>Pezizomycotina</taxon>
        <taxon>Dothideomycetes</taxon>
        <taxon>Dothideomycetidae</taxon>
        <taxon>Dothideales</taxon>
        <taxon>Saccotheciaceae</taxon>
        <taxon>Aureobasidium</taxon>
    </lineage>
</organism>
<evidence type="ECO:0000313" key="1">
    <source>
        <dbReference type="EMBL" id="KEQ73139.1"/>
    </source>
</evidence>
<gene>
    <name evidence="1" type="ORF">M436DRAFT_47021</name>
</gene>
<name>A0A074WNK8_9PEZI</name>
<keyword evidence="2" id="KW-1185">Reference proteome</keyword>
<dbReference type="RefSeq" id="XP_013426953.1">
    <property type="nucleotide sequence ID" value="XM_013571499.1"/>
</dbReference>
<dbReference type="AlphaFoldDB" id="A0A074WNK8"/>
<sequence length="122" mass="12873">FDASANYSRILYRQQNVTQPQEGQDAARLLEVFSGRDCVQINFSAEALYPILGWSCQSPENGSCYQTNYTIQSFLVVSASKVNGGSGKCWVASIGDAGDSVGRSNALALVGGAVALFAAALI</sequence>
<dbReference type="OrthoDB" id="3878372at2759"/>